<dbReference type="OrthoDB" id="14603at2759"/>
<keyword evidence="6 9" id="KW-1133">Transmembrane helix</keyword>
<dbReference type="Proteomes" id="UP000479000">
    <property type="component" value="Unassembled WGS sequence"/>
</dbReference>
<dbReference type="GO" id="GO:0033617">
    <property type="term" value="P:mitochondrial respiratory chain complex IV assembly"/>
    <property type="evidence" value="ECO:0007669"/>
    <property type="project" value="InterPro"/>
</dbReference>
<evidence type="ECO:0000256" key="3">
    <source>
        <dbReference type="ARBA" id="ARBA00017689"/>
    </source>
</evidence>
<organism evidence="10 11">
    <name type="scientific">Nesidiocoris tenuis</name>
    <dbReference type="NCBI Taxonomy" id="355587"/>
    <lineage>
        <taxon>Eukaryota</taxon>
        <taxon>Metazoa</taxon>
        <taxon>Ecdysozoa</taxon>
        <taxon>Arthropoda</taxon>
        <taxon>Hexapoda</taxon>
        <taxon>Insecta</taxon>
        <taxon>Pterygota</taxon>
        <taxon>Neoptera</taxon>
        <taxon>Paraneoptera</taxon>
        <taxon>Hemiptera</taxon>
        <taxon>Heteroptera</taxon>
        <taxon>Panheteroptera</taxon>
        <taxon>Cimicomorpha</taxon>
        <taxon>Miridae</taxon>
        <taxon>Dicyphina</taxon>
        <taxon>Nesidiocoris</taxon>
    </lineage>
</organism>
<evidence type="ECO:0000256" key="8">
    <source>
        <dbReference type="ARBA" id="ARBA00023136"/>
    </source>
</evidence>
<keyword evidence="4 9" id="KW-0812">Transmembrane</keyword>
<name>A0A6H5H699_9HEMI</name>
<evidence type="ECO:0000256" key="1">
    <source>
        <dbReference type="ARBA" id="ARBA00004273"/>
    </source>
</evidence>
<dbReference type="EMBL" id="CADCXU010026141">
    <property type="protein sequence ID" value="CAB0013148.1"/>
    <property type="molecule type" value="Genomic_DNA"/>
</dbReference>
<keyword evidence="8 9" id="KW-0472">Membrane</keyword>
<reference evidence="10 11" key="1">
    <citation type="submission" date="2020-02" db="EMBL/GenBank/DDBJ databases">
        <authorList>
            <person name="Ferguson B K."/>
        </authorList>
    </citation>
    <scope>NUCLEOTIDE SEQUENCE [LARGE SCALE GENOMIC DNA]</scope>
</reference>
<protein>
    <recommendedName>
        <fullName evidence="3">Cytochrome c oxidase assembly protein COX20, mitochondrial</fullName>
    </recommendedName>
</protein>
<evidence type="ECO:0000256" key="9">
    <source>
        <dbReference type="SAM" id="Phobius"/>
    </source>
</evidence>
<dbReference type="InterPro" id="IPR022533">
    <property type="entry name" value="Cox20"/>
</dbReference>
<evidence type="ECO:0000313" key="11">
    <source>
        <dbReference type="Proteomes" id="UP000479000"/>
    </source>
</evidence>
<evidence type="ECO:0000256" key="6">
    <source>
        <dbReference type="ARBA" id="ARBA00022989"/>
    </source>
</evidence>
<keyword evidence="7" id="KW-0496">Mitochondrion</keyword>
<dbReference type="PANTHER" id="PTHR31586">
    <property type="entry name" value="CYTOCHROME C OXIDASE PROTEIN 20"/>
    <property type="match status" value="1"/>
</dbReference>
<accession>A0A6H5H699</accession>
<gene>
    <name evidence="10" type="ORF">NTEN_LOCUS17781</name>
</gene>
<feature type="transmembrane region" description="Helical" evidence="9">
    <location>
        <begin position="23"/>
        <end position="42"/>
    </location>
</feature>
<evidence type="ECO:0000256" key="7">
    <source>
        <dbReference type="ARBA" id="ARBA00023128"/>
    </source>
</evidence>
<dbReference type="Pfam" id="PF12597">
    <property type="entry name" value="Cox20"/>
    <property type="match status" value="1"/>
</dbReference>
<proteinExistence type="inferred from homology"/>
<keyword evidence="11" id="KW-1185">Reference proteome</keyword>
<dbReference type="GO" id="GO:0005743">
    <property type="term" value="C:mitochondrial inner membrane"/>
    <property type="evidence" value="ECO:0007669"/>
    <property type="project" value="UniProtKB-SubCell"/>
</dbReference>
<comment type="similarity">
    <text evidence="2">Belongs to the COX20 family.</text>
</comment>
<keyword evidence="5" id="KW-0999">Mitochondrion inner membrane</keyword>
<sequence>MEPAESESSLTDRIRRIPCMKDSYFYGIWAGIAGGLGCFMFTSRIKRSTHVGFSSFVITTLSYWFYCRRYWEKEMENTRLMQALLSDRVLADGTVEPPVTVGHSV</sequence>
<comment type="subcellular location">
    <subcellularLocation>
        <location evidence="1">Mitochondrion inner membrane</location>
    </subcellularLocation>
</comment>
<evidence type="ECO:0000256" key="4">
    <source>
        <dbReference type="ARBA" id="ARBA00022692"/>
    </source>
</evidence>
<evidence type="ECO:0000313" key="10">
    <source>
        <dbReference type="EMBL" id="CAB0013148.1"/>
    </source>
</evidence>
<feature type="transmembrane region" description="Helical" evidence="9">
    <location>
        <begin position="48"/>
        <end position="66"/>
    </location>
</feature>
<evidence type="ECO:0000256" key="5">
    <source>
        <dbReference type="ARBA" id="ARBA00022792"/>
    </source>
</evidence>
<dbReference type="PRINTS" id="PR02049">
    <property type="entry name" value="PROTEINF36A"/>
</dbReference>
<dbReference type="PANTHER" id="PTHR31586:SF1">
    <property type="entry name" value="CYTOCHROME C OXIDASE ASSEMBLY PROTEIN COX20, MITOCHONDRIAL"/>
    <property type="match status" value="1"/>
</dbReference>
<evidence type="ECO:0000256" key="2">
    <source>
        <dbReference type="ARBA" id="ARBA00009575"/>
    </source>
</evidence>
<dbReference type="AlphaFoldDB" id="A0A6H5H699"/>